<evidence type="ECO:0000256" key="1">
    <source>
        <dbReference type="SAM" id="MobiDB-lite"/>
    </source>
</evidence>
<dbReference type="EMBL" id="JBHLXH010000001">
    <property type="protein sequence ID" value="MFC0223259.1"/>
    <property type="molecule type" value="Genomic_DNA"/>
</dbReference>
<sequence>MSTRLRFPSVVLGVALIVLALAGCGQDDVPGDPAPSSGTTSASTSPAPTATAVAANVVQLCDHAQDAFRSGSLTAVDQNRSLASELHGMMDVAEPSAAEVLRPMAEAADAIALDGRDRPRPELQQAMDQAFDALRQACTSAGSSAWE</sequence>
<evidence type="ECO:0000313" key="4">
    <source>
        <dbReference type="Proteomes" id="UP001589698"/>
    </source>
</evidence>
<accession>A0ABV6E366</accession>
<dbReference type="Proteomes" id="UP001589698">
    <property type="component" value="Unassembled WGS sequence"/>
</dbReference>
<feature type="compositionally biased region" description="Low complexity" evidence="1">
    <location>
        <begin position="34"/>
        <end position="49"/>
    </location>
</feature>
<comment type="caution">
    <text evidence="3">The sequence shown here is derived from an EMBL/GenBank/DDBJ whole genome shotgun (WGS) entry which is preliminary data.</text>
</comment>
<keyword evidence="2" id="KW-0732">Signal</keyword>
<protein>
    <submittedName>
        <fullName evidence="3">Uncharacterized protein</fullName>
    </submittedName>
</protein>
<organism evidence="3 4">
    <name type="scientific">Nocardioides zeicaulis</name>
    <dbReference type="NCBI Taxonomy" id="1776857"/>
    <lineage>
        <taxon>Bacteria</taxon>
        <taxon>Bacillati</taxon>
        <taxon>Actinomycetota</taxon>
        <taxon>Actinomycetes</taxon>
        <taxon>Propionibacteriales</taxon>
        <taxon>Nocardioidaceae</taxon>
        <taxon>Nocardioides</taxon>
    </lineage>
</organism>
<evidence type="ECO:0000256" key="2">
    <source>
        <dbReference type="SAM" id="SignalP"/>
    </source>
</evidence>
<feature type="signal peptide" evidence="2">
    <location>
        <begin position="1"/>
        <end position="20"/>
    </location>
</feature>
<feature type="region of interest" description="Disordered" evidence="1">
    <location>
        <begin position="30"/>
        <end position="49"/>
    </location>
</feature>
<dbReference type="RefSeq" id="WP_378519013.1">
    <property type="nucleotide sequence ID" value="NZ_CBCSDI010000020.1"/>
</dbReference>
<keyword evidence="4" id="KW-1185">Reference proteome</keyword>
<dbReference type="PROSITE" id="PS51257">
    <property type="entry name" value="PROKAR_LIPOPROTEIN"/>
    <property type="match status" value="1"/>
</dbReference>
<reference evidence="3 4" key="1">
    <citation type="submission" date="2024-09" db="EMBL/GenBank/DDBJ databases">
        <authorList>
            <person name="Sun Q."/>
            <person name="Mori K."/>
        </authorList>
    </citation>
    <scope>NUCLEOTIDE SEQUENCE [LARGE SCALE GENOMIC DNA]</scope>
    <source>
        <strain evidence="3 4">CCM 8654</strain>
    </source>
</reference>
<proteinExistence type="predicted"/>
<feature type="chain" id="PRO_5047341438" evidence="2">
    <location>
        <begin position="21"/>
        <end position="147"/>
    </location>
</feature>
<name>A0ABV6E366_9ACTN</name>
<evidence type="ECO:0000313" key="3">
    <source>
        <dbReference type="EMBL" id="MFC0223259.1"/>
    </source>
</evidence>
<gene>
    <name evidence="3" type="ORF">ACFFJG_12275</name>
</gene>